<evidence type="ECO:0000259" key="2">
    <source>
        <dbReference type="Pfam" id="PF00578"/>
    </source>
</evidence>
<evidence type="ECO:0000313" key="3">
    <source>
        <dbReference type="EMBL" id="MBA2225331.1"/>
    </source>
</evidence>
<dbReference type="GO" id="GO:0016209">
    <property type="term" value="F:antioxidant activity"/>
    <property type="evidence" value="ECO:0007669"/>
    <property type="project" value="InterPro"/>
</dbReference>
<dbReference type="EMBL" id="JACEFB010000002">
    <property type="protein sequence ID" value="MBA2225331.1"/>
    <property type="molecule type" value="Genomic_DNA"/>
</dbReference>
<gene>
    <name evidence="3" type="ORF">H0921_04045</name>
</gene>
<evidence type="ECO:0000256" key="1">
    <source>
        <dbReference type="SAM" id="SignalP"/>
    </source>
</evidence>
<dbReference type="PANTHER" id="PTHR42852:SF17">
    <property type="entry name" value="THIOREDOXIN-LIKE PROTEIN HI_1115"/>
    <property type="match status" value="1"/>
</dbReference>
<dbReference type="InterPro" id="IPR000866">
    <property type="entry name" value="AhpC/TSA"/>
</dbReference>
<dbReference type="GO" id="GO:0016491">
    <property type="term" value="F:oxidoreductase activity"/>
    <property type="evidence" value="ECO:0007669"/>
    <property type="project" value="InterPro"/>
</dbReference>
<dbReference type="Proteomes" id="UP000542342">
    <property type="component" value="Unassembled WGS sequence"/>
</dbReference>
<dbReference type="Pfam" id="PF00578">
    <property type="entry name" value="AhpC-TSA"/>
    <property type="match status" value="1"/>
</dbReference>
<organism evidence="3 4">
    <name type="scientific">Thermogemmata fonticola</name>
    <dbReference type="NCBI Taxonomy" id="2755323"/>
    <lineage>
        <taxon>Bacteria</taxon>
        <taxon>Pseudomonadati</taxon>
        <taxon>Planctomycetota</taxon>
        <taxon>Planctomycetia</taxon>
        <taxon>Gemmatales</taxon>
        <taxon>Gemmataceae</taxon>
        <taxon>Thermogemmata</taxon>
    </lineage>
</organism>
<keyword evidence="1" id="KW-0732">Signal</keyword>
<feature type="signal peptide" evidence="1">
    <location>
        <begin position="1"/>
        <end position="30"/>
    </location>
</feature>
<dbReference type="PANTHER" id="PTHR42852">
    <property type="entry name" value="THIOL:DISULFIDE INTERCHANGE PROTEIN DSBE"/>
    <property type="match status" value="1"/>
</dbReference>
<protein>
    <submittedName>
        <fullName evidence="3">Redoxin domain-containing protein</fullName>
    </submittedName>
</protein>
<dbReference type="InterPro" id="IPR036249">
    <property type="entry name" value="Thioredoxin-like_sf"/>
</dbReference>
<reference evidence="3 4" key="1">
    <citation type="submission" date="2020-07" db="EMBL/GenBank/DDBJ databases">
        <title>Thermogemmata thermophila gen. nov., sp. nov., a novel moderate thermophilic planctomycete from a Kamchatka hot spring.</title>
        <authorList>
            <person name="Elcheninov A.G."/>
            <person name="Podosokorskaya O.A."/>
            <person name="Kovaleva O.L."/>
            <person name="Novikov A."/>
            <person name="Bonch-Osmolovskaya E.A."/>
            <person name="Toshchakov S.V."/>
            <person name="Kublanov I.V."/>
        </authorList>
    </citation>
    <scope>NUCLEOTIDE SEQUENCE [LARGE SCALE GENOMIC DNA]</scope>
    <source>
        <strain evidence="3 4">2918</strain>
    </source>
</reference>
<evidence type="ECO:0000313" key="4">
    <source>
        <dbReference type="Proteomes" id="UP000542342"/>
    </source>
</evidence>
<feature type="domain" description="Alkyl hydroperoxide reductase subunit C/ Thiol specific antioxidant" evidence="2">
    <location>
        <begin position="505"/>
        <end position="612"/>
    </location>
</feature>
<dbReference type="InterPro" id="IPR011990">
    <property type="entry name" value="TPR-like_helical_dom_sf"/>
</dbReference>
<keyword evidence="4" id="KW-1185">Reference proteome</keyword>
<name>A0A7V8VCC6_9BACT</name>
<proteinExistence type="predicted"/>
<dbReference type="Gene3D" id="3.40.30.10">
    <property type="entry name" value="Glutaredoxin"/>
    <property type="match status" value="1"/>
</dbReference>
<feature type="chain" id="PRO_5031349149" evidence="1">
    <location>
        <begin position="31"/>
        <end position="630"/>
    </location>
</feature>
<comment type="caution">
    <text evidence="3">The sequence shown here is derived from an EMBL/GenBank/DDBJ whole genome shotgun (WGS) entry which is preliminary data.</text>
</comment>
<dbReference type="RefSeq" id="WP_194536762.1">
    <property type="nucleotide sequence ID" value="NZ_JACEFB010000002.1"/>
</dbReference>
<sequence>METQRKLKGQGTRTLMLAATMLLTAVMAHSASGQPPALSVEEALRRQPKYPGLLISTPPAEQWKTCKVEPILNPKDGRTPLGYVVRDSAGLPLRQFVSYDNQSYNIVAYYYNGVEAFREVYPTRTTEPVQYRWLGPNGSKWGLDRNRDGLVDEWVVLSPEELSQELLQAILTRDSRRAEALALNKSNLDYLGMPADKAGPLLERAARVGQRVLEAAEQLKLSPQTRWGHLELAPPQTIPGDTWNLRDDWITHKQAMLLVYDGETARFLPLGEMVLVGRAWKLIDGPSLGQMSTTSQGPVITDAIKDLVAQLHEIDQQTPTPPTAEALASHNAQRVKVLEQILAKLPEGPQQEPWLRLLIDSLGGAAEGDKADGSYLVRLRQLKERLHQASSPLAAHAAFRLLLAENSLALRSASPESFAAVQEKWRKALEEFATTYPDSEDAPEAVLRLAMALEFTPQGESKAREWYTVLTTRYRQHSHAAKAAGAIRRLESVGKPLSLTGSLLGNGQTFDTSSLRDKAVIVYYTASWSSTLAEDARKLQSLLRDYGPKGLELVVISVDDDAKAAAEALTAHKMPGIHLFAPGGLDKSPLANAYGILVVPHILVTDKKGIIINRAAQMATLEEDLKKATQ</sequence>
<dbReference type="Gene3D" id="1.25.40.10">
    <property type="entry name" value="Tetratricopeptide repeat domain"/>
    <property type="match status" value="1"/>
</dbReference>
<accession>A0A7V8VCC6</accession>
<dbReference type="InterPro" id="IPR050553">
    <property type="entry name" value="Thioredoxin_ResA/DsbE_sf"/>
</dbReference>
<dbReference type="AlphaFoldDB" id="A0A7V8VCC6"/>
<dbReference type="SUPFAM" id="SSF52833">
    <property type="entry name" value="Thioredoxin-like"/>
    <property type="match status" value="1"/>
</dbReference>